<sequence>MLDLLQRDSYLQLTEVLCLLGLQGIFIASCTMQLWMHGLVVSVLILNNWLANESDDGSDLPYDCAISATLTCCLSSILDNIFHDYGTLSEKNTPKGKRKEAQENVIGAFLAVSPKGTVFYWTTTSYTNGYWYGVEFYMCSTDTQQGILTLGLYLY</sequence>
<accession>A0ACC2U0R2</accession>
<name>A0ACC2U0R2_9FUNG</name>
<keyword evidence="2" id="KW-1185">Reference proteome</keyword>
<evidence type="ECO:0000313" key="1">
    <source>
        <dbReference type="EMBL" id="KAJ9080042.1"/>
    </source>
</evidence>
<comment type="caution">
    <text evidence="1">The sequence shown here is derived from an EMBL/GenBank/DDBJ whole genome shotgun (WGS) entry which is preliminary data.</text>
</comment>
<organism evidence="1 2">
    <name type="scientific">Entomophthora muscae</name>
    <dbReference type="NCBI Taxonomy" id="34485"/>
    <lineage>
        <taxon>Eukaryota</taxon>
        <taxon>Fungi</taxon>
        <taxon>Fungi incertae sedis</taxon>
        <taxon>Zoopagomycota</taxon>
        <taxon>Entomophthoromycotina</taxon>
        <taxon>Entomophthoromycetes</taxon>
        <taxon>Entomophthorales</taxon>
        <taxon>Entomophthoraceae</taxon>
        <taxon>Entomophthora</taxon>
    </lineage>
</organism>
<dbReference type="EMBL" id="QTSX02001611">
    <property type="protein sequence ID" value="KAJ9080042.1"/>
    <property type="molecule type" value="Genomic_DNA"/>
</dbReference>
<evidence type="ECO:0000313" key="2">
    <source>
        <dbReference type="Proteomes" id="UP001165960"/>
    </source>
</evidence>
<dbReference type="Proteomes" id="UP001165960">
    <property type="component" value="Unassembled WGS sequence"/>
</dbReference>
<protein>
    <submittedName>
        <fullName evidence="1">Uncharacterized protein</fullName>
    </submittedName>
</protein>
<reference evidence="1" key="1">
    <citation type="submission" date="2022-04" db="EMBL/GenBank/DDBJ databases">
        <title>Genome of the entomopathogenic fungus Entomophthora muscae.</title>
        <authorList>
            <person name="Elya C."/>
            <person name="Lovett B.R."/>
            <person name="Lee E."/>
            <person name="Macias A.M."/>
            <person name="Hajek A.E."/>
            <person name="De Bivort B.L."/>
            <person name="Kasson M.T."/>
            <person name="De Fine Licht H.H."/>
            <person name="Stajich J.E."/>
        </authorList>
    </citation>
    <scope>NUCLEOTIDE SEQUENCE</scope>
    <source>
        <strain evidence="1">Berkeley</strain>
    </source>
</reference>
<gene>
    <name evidence="1" type="ORF">DSO57_1029197</name>
</gene>
<proteinExistence type="predicted"/>